<dbReference type="Gene3D" id="1.10.3420.10">
    <property type="entry name" value="putative ntp pyrophosphohydrolase like domain"/>
    <property type="match status" value="1"/>
</dbReference>
<sequence length="231" mass="25517">MDSPSPRFFEQSRARLVRRDLAAGAFRPVDPWRVRQIYDDTPVDDGGPCKDMSMSANLAATAPAELDLGLPRVEGAVRRGQPRRKAPAKRHLWIQPVLSDAMFSVVEFHTSFGLPCQTTPQGQIDPELARLRIDLLKEEVTEFEQAAVSGDIVAIADALGDIAYVLYGTALTYGINLDEVISEIHRSNMTKLGPDGKPMLREDGKVLKPEGYSRPNLRQVLDSQAPLPTQI</sequence>
<dbReference type="InterPro" id="IPR023292">
    <property type="entry name" value="NTP_PyroPHydrolase-like_dom_sf"/>
</dbReference>
<dbReference type="CDD" id="cd11530">
    <property type="entry name" value="NTP-PPase_DR2231_like"/>
    <property type="match status" value="1"/>
</dbReference>
<dbReference type="KEGG" id="mts:MTES_0754"/>
<reference key="2">
    <citation type="submission" date="2011-02" db="EMBL/GenBank/DDBJ databases">
        <title>Genome sequence of Microbacterium testaceum StLB037.</title>
        <authorList>
            <person name="Morohoshi T."/>
            <person name="Wang W.Z."/>
            <person name="Someya N."/>
            <person name="Ikeda T."/>
        </authorList>
    </citation>
    <scope>NUCLEOTIDE SEQUENCE</scope>
    <source>
        <strain>StLB037</strain>
    </source>
</reference>
<evidence type="ECO:0000313" key="1">
    <source>
        <dbReference type="EMBL" id="BAJ73718.1"/>
    </source>
</evidence>
<organism evidence="1 2">
    <name type="scientific">Microbacterium testaceum (strain StLB037)</name>
    <dbReference type="NCBI Taxonomy" id="979556"/>
    <lineage>
        <taxon>Bacteria</taxon>
        <taxon>Bacillati</taxon>
        <taxon>Actinomycetota</taxon>
        <taxon>Actinomycetes</taxon>
        <taxon>Micrococcales</taxon>
        <taxon>Microbacteriaceae</taxon>
        <taxon>Microbacterium</taxon>
    </lineage>
</organism>
<dbReference type="SUPFAM" id="SSF101386">
    <property type="entry name" value="all-alpha NTP pyrophosphatases"/>
    <property type="match status" value="1"/>
</dbReference>
<dbReference type="AlphaFoldDB" id="E8NDP2"/>
<evidence type="ECO:0000313" key="2">
    <source>
        <dbReference type="Proteomes" id="UP000008975"/>
    </source>
</evidence>
<dbReference type="InterPro" id="IPR033653">
    <property type="entry name" value="NTP-PPase_DR2231-like"/>
</dbReference>
<dbReference type="HOGENOM" id="CLU_1198675_0_0_11"/>
<reference evidence="1 2" key="1">
    <citation type="journal article" date="2011" name="J. Bacteriol.">
        <title>Genome sequence of Microbacterium testaceum StLB037, an N-acylhomoserine lactone-degrading bacterium isolated from potato leaves.</title>
        <authorList>
            <person name="Morohoshi T."/>
            <person name="Wang W.-Z."/>
            <person name="Someya N."/>
            <person name="Ikeda T."/>
        </authorList>
    </citation>
    <scope>NUCLEOTIDE SEQUENCE [LARGE SCALE GENOMIC DNA]</scope>
    <source>
        <strain evidence="1 2">StLB037</strain>
    </source>
</reference>
<dbReference type="Pfam" id="PF01503">
    <property type="entry name" value="PRA-PH"/>
    <property type="match status" value="1"/>
</dbReference>
<dbReference type="InterPro" id="IPR021130">
    <property type="entry name" value="PRib-ATP_PPHydrolase-like"/>
</dbReference>
<proteinExistence type="predicted"/>
<dbReference type="EMBL" id="AP012052">
    <property type="protein sequence ID" value="BAJ73718.1"/>
    <property type="molecule type" value="Genomic_DNA"/>
</dbReference>
<gene>
    <name evidence="1" type="ordered locus">MTES_0754</name>
</gene>
<accession>E8NDP2</accession>
<protein>
    <submittedName>
        <fullName evidence="1">Uncharacterized protein conserved in bacteria</fullName>
    </submittedName>
</protein>
<dbReference type="eggNOG" id="COG4696">
    <property type="taxonomic scope" value="Bacteria"/>
</dbReference>
<name>E8NDP2_MICTS</name>
<dbReference type="Proteomes" id="UP000008975">
    <property type="component" value="Chromosome"/>
</dbReference>